<organism evidence="2 3">
    <name type="scientific">Gluconacetobacter sacchari DSM 12717</name>
    <dbReference type="NCBI Taxonomy" id="1307940"/>
    <lineage>
        <taxon>Bacteria</taxon>
        <taxon>Pseudomonadati</taxon>
        <taxon>Pseudomonadota</taxon>
        <taxon>Alphaproteobacteria</taxon>
        <taxon>Acetobacterales</taxon>
        <taxon>Acetobacteraceae</taxon>
        <taxon>Gluconacetobacter</taxon>
    </lineage>
</organism>
<keyword evidence="1" id="KW-0472">Membrane</keyword>
<gene>
    <name evidence="2" type="ORF">AA12717_1594</name>
</gene>
<reference evidence="2" key="1">
    <citation type="submission" date="2013-04" db="EMBL/GenBank/DDBJ databases">
        <title>The genome sequencing project of 58 acetic acid bacteria.</title>
        <authorList>
            <person name="Okamoto-Kainuma A."/>
            <person name="Ishikawa M."/>
            <person name="Umino S."/>
            <person name="Koizumi Y."/>
            <person name="Shiwa Y."/>
            <person name="Yoshikawa H."/>
            <person name="Matsutani M."/>
            <person name="Matsushita K."/>
        </authorList>
    </citation>
    <scope>NUCLEOTIDE SEQUENCE</scope>
    <source>
        <strain evidence="2">DSM 12717</strain>
    </source>
</reference>
<keyword evidence="3" id="KW-1185">Reference proteome</keyword>
<evidence type="ECO:0000313" key="3">
    <source>
        <dbReference type="Proteomes" id="UP001060895"/>
    </source>
</evidence>
<evidence type="ECO:0000313" key="2">
    <source>
        <dbReference type="EMBL" id="GBQ23792.1"/>
    </source>
</evidence>
<sequence>MSMSMLVRTATAIIGGYGIAAMAAITLSWCLPWSRAENVTAGLLAGLLLWPAMVMLGFALRASLHVCIAITGIAAVLAALALLGGWRP</sequence>
<protein>
    <recommendedName>
        <fullName evidence="4">DUF3649 domain-containing protein</fullName>
    </recommendedName>
</protein>
<feature type="transmembrane region" description="Helical" evidence="1">
    <location>
        <begin position="40"/>
        <end position="59"/>
    </location>
</feature>
<feature type="transmembrane region" description="Helical" evidence="1">
    <location>
        <begin position="66"/>
        <end position="86"/>
    </location>
</feature>
<dbReference type="Proteomes" id="UP001060895">
    <property type="component" value="Unassembled WGS sequence"/>
</dbReference>
<dbReference type="EMBL" id="BAQP01000084">
    <property type="protein sequence ID" value="GBQ23792.1"/>
    <property type="molecule type" value="Genomic_DNA"/>
</dbReference>
<feature type="transmembrane region" description="Helical" evidence="1">
    <location>
        <begin position="12"/>
        <end position="34"/>
    </location>
</feature>
<proteinExistence type="predicted"/>
<accession>A0ABQ0P6F0</accession>
<name>A0ABQ0P6F0_9PROT</name>
<keyword evidence="1" id="KW-1133">Transmembrane helix</keyword>
<evidence type="ECO:0008006" key="4">
    <source>
        <dbReference type="Google" id="ProtNLM"/>
    </source>
</evidence>
<evidence type="ECO:0000256" key="1">
    <source>
        <dbReference type="SAM" id="Phobius"/>
    </source>
</evidence>
<comment type="caution">
    <text evidence="2">The sequence shown here is derived from an EMBL/GenBank/DDBJ whole genome shotgun (WGS) entry which is preliminary data.</text>
</comment>
<keyword evidence="1" id="KW-0812">Transmembrane</keyword>